<evidence type="ECO:0000313" key="2">
    <source>
        <dbReference type="Proteomes" id="UP000472273"/>
    </source>
</evidence>
<accession>A0A670XTE4</accession>
<organism evidence="1 2">
    <name type="scientific">Pseudonaja textilis</name>
    <name type="common">Eastern brown snake</name>
    <dbReference type="NCBI Taxonomy" id="8673"/>
    <lineage>
        <taxon>Eukaryota</taxon>
        <taxon>Metazoa</taxon>
        <taxon>Chordata</taxon>
        <taxon>Craniata</taxon>
        <taxon>Vertebrata</taxon>
        <taxon>Euteleostomi</taxon>
        <taxon>Lepidosauria</taxon>
        <taxon>Squamata</taxon>
        <taxon>Bifurcata</taxon>
        <taxon>Unidentata</taxon>
        <taxon>Episquamata</taxon>
        <taxon>Toxicofera</taxon>
        <taxon>Serpentes</taxon>
        <taxon>Colubroidea</taxon>
        <taxon>Elapidae</taxon>
        <taxon>Hydrophiinae</taxon>
        <taxon>Pseudonaja</taxon>
    </lineage>
</organism>
<dbReference type="Ensembl" id="ENSPTXT00000000281.1">
    <property type="protein sequence ID" value="ENSPTXP00000000272.1"/>
    <property type="gene ID" value="ENSPTXG00000000247.1"/>
</dbReference>
<reference evidence="1" key="2">
    <citation type="submission" date="2025-09" db="UniProtKB">
        <authorList>
            <consortium name="Ensembl"/>
        </authorList>
    </citation>
    <scope>IDENTIFICATION</scope>
</reference>
<proteinExistence type="predicted"/>
<sequence length="70" mass="7853">MGVTGERYCKISIPSPLLEELCSPVQGNKRRPSQSAGTWEAENRWGWGQSEVVFAGSPNYRGTWIHLMNT</sequence>
<reference evidence="1" key="1">
    <citation type="submission" date="2025-08" db="UniProtKB">
        <authorList>
            <consortium name="Ensembl"/>
        </authorList>
    </citation>
    <scope>IDENTIFICATION</scope>
</reference>
<name>A0A670XTE4_PSETE</name>
<dbReference type="Proteomes" id="UP000472273">
    <property type="component" value="Unplaced"/>
</dbReference>
<keyword evidence="2" id="KW-1185">Reference proteome</keyword>
<dbReference type="AlphaFoldDB" id="A0A670XTE4"/>
<evidence type="ECO:0000313" key="1">
    <source>
        <dbReference type="Ensembl" id="ENSPTXP00000000272.1"/>
    </source>
</evidence>
<protein>
    <submittedName>
        <fullName evidence="1">Uncharacterized protein</fullName>
    </submittedName>
</protein>